<reference evidence="1 2" key="1">
    <citation type="journal article" date="2013" name="Genome Biol.">
        <title>The genome sequence of the most widely cultivated cacao type and its use to identify candidate genes regulating pod color.</title>
        <authorList>
            <person name="Motamayor J.C."/>
            <person name="Mockaitis K."/>
            <person name="Schmutz J."/>
            <person name="Haiminen N."/>
            <person name="Iii D.L."/>
            <person name="Cornejo O."/>
            <person name="Findley S.D."/>
            <person name="Zheng P."/>
            <person name="Utro F."/>
            <person name="Royaert S."/>
            <person name="Saski C."/>
            <person name="Jenkins J."/>
            <person name="Podicheti R."/>
            <person name="Zhao M."/>
            <person name="Scheffler B.E."/>
            <person name="Stack J.C."/>
            <person name="Feltus F.A."/>
            <person name="Mustiga G.M."/>
            <person name="Amores F."/>
            <person name="Phillips W."/>
            <person name="Marelli J.P."/>
            <person name="May G.D."/>
            <person name="Shapiro H."/>
            <person name="Ma J."/>
            <person name="Bustamante C.D."/>
            <person name="Schnell R.J."/>
            <person name="Main D."/>
            <person name="Gilbert D."/>
            <person name="Parida L."/>
            <person name="Kuhn D.N."/>
        </authorList>
    </citation>
    <scope>NUCLEOTIDE SEQUENCE [LARGE SCALE GENOMIC DNA]</scope>
    <source>
        <strain evidence="2">cv. Matina 1-6</strain>
    </source>
</reference>
<gene>
    <name evidence="1" type="ORF">TCM_033068</name>
</gene>
<dbReference type="Gramene" id="EOY14023">
    <property type="protein sequence ID" value="EOY14023"/>
    <property type="gene ID" value="TCM_033068"/>
</dbReference>
<proteinExistence type="predicted"/>
<dbReference type="EMBL" id="CM001885">
    <property type="protein sequence ID" value="EOY14023.1"/>
    <property type="molecule type" value="Genomic_DNA"/>
</dbReference>
<accession>A0A061FAU1</accession>
<keyword evidence="2" id="KW-1185">Reference proteome</keyword>
<dbReference type="HOGENOM" id="CLU_2431424_0_0_1"/>
<sequence length="91" mass="10451">MRKNSCLKTQRDITLKHVIVNNQLVDPRPHNNISRALLYQIPIAMAISTMLVNIREIMWSQPCISTCGLATYINPWPHHVYIIDCGPNQVK</sequence>
<name>A0A061FAU1_THECC</name>
<protein>
    <submittedName>
        <fullName evidence="1">Uncharacterized protein</fullName>
    </submittedName>
</protein>
<organism evidence="1 2">
    <name type="scientific">Theobroma cacao</name>
    <name type="common">Cacao</name>
    <name type="synonym">Cocoa</name>
    <dbReference type="NCBI Taxonomy" id="3641"/>
    <lineage>
        <taxon>Eukaryota</taxon>
        <taxon>Viridiplantae</taxon>
        <taxon>Streptophyta</taxon>
        <taxon>Embryophyta</taxon>
        <taxon>Tracheophyta</taxon>
        <taxon>Spermatophyta</taxon>
        <taxon>Magnoliopsida</taxon>
        <taxon>eudicotyledons</taxon>
        <taxon>Gunneridae</taxon>
        <taxon>Pentapetalae</taxon>
        <taxon>rosids</taxon>
        <taxon>malvids</taxon>
        <taxon>Malvales</taxon>
        <taxon>Malvaceae</taxon>
        <taxon>Byttnerioideae</taxon>
        <taxon>Theobroma</taxon>
    </lineage>
</organism>
<evidence type="ECO:0000313" key="1">
    <source>
        <dbReference type="EMBL" id="EOY14023.1"/>
    </source>
</evidence>
<dbReference type="Proteomes" id="UP000026915">
    <property type="component" value="Chromosome 7"/>
</dbReference>
<dbReference type="InParanoid" id="A0A061FAU1"/>
<dbReference type="AlphaFoldDB" id="A0A061FAU1"/>
<evidence type="ECO:0000313" key="2">
    <source>
        <dbReference type="Proteomes" id="UP000026915"/>
    </source>
</evidence>